<dbReference type="OrthoDB" id="1729737at2759"/>
<comment type="caution">
    <text evidence="1">The sequence shown here is derived from an EMBL/GenBank/DDBJ whole genome shotgun (WGS) entry which is preliminary data.</text>
</comment>
<dbReference type="EMBL" id="JAFBMS010000030">
    <property type="protein sequence ID" value="KAG9342171.1"/>
    <property type="molecule type" value="Genomic_DNA"/>
</dbReference>
<organism evidence="1 2">
    <name type="scientific">Albula glossodonta</name>
    <name type="common">roundjaw bonefish</name>
    <dbReference type="NCBI Taxonomy" id="121402"/>
    <lineage>
        <taxon>Eukaryota</taxon>
        <taxon>Metazoa</taxon>
        <taxon>Chordata</taxon>
        <taxon>Craniata</taxon>
        <taxon>Vertebrata</taxon>
        <taxon>Euteleostomi</taxon>
        <taxon>Actinopterygii</taxon>
        <taxon>Neopterygii</taxon>
        <taxon>Teleostei</taxon>
        <taxon>Albuliformes</taxon>
        <taxon>Albulidae</taxon>
        <taxon>Albula</taxon>
    </lineage>
</organism>
<reference evidence="1" key="1">
    <citation type="thesis" date="2021" institute="BYU ScholarsArchive" country="Provo, UT, USA">
        <title>Applications of and Algorithms for Genome Assembly and Genomic Analyses with an Emphasis on Marine Teleosts.</title>
        <authorList>
            <person name="Pickett B.D."/>
        </authorList>
    </citation>
    <scope>NUCLEOTIDE SEQUENCE</scope>
    <source>
        <strain evidence="1">HI-2016</strain>
    </source>
</reference>
<dbReference type="Proteomes" id="UP000824540">
    <property type="component" value="Unassembled WGS sequence"/>
</dbReference>
<name>A0A8T2NSV4_9TELE</name>
<accession>A0A8T2NSV4</accession>
<evidence type="ECO:0000313" key="1">
    <source>
        <dbReference type="EMBL" id="KAG9342171.1"/>
    </source>
</evidence>
<gene>
    <name evidence="1" type="ORF">JZ751_017171</name>
</gene>
<proteinExistence type="predicted"/>
<sequence>MWSDVAQTDIMGHMTSLSLKYHLNAKRLAVSSECRQATLEQAFRRRLSAPPQTWGAVFKGTMEDQPPKDPLLQLISLQKASGSWDMGAELAELCGKTTEETAKHMPAQVGVASLYVIHS</sequence>
<dbReference type="AlphaFoldDB" id="A0A8T2NSV4"/>
<keyword evidence="2" id="KW-1185">Reference proteome</keyword>
<evidence type="ECO:0000313" key="2">
    <source>
        <dbReference type="Proteomes" id="UP000824540"/>
    </source>
</evidence>
<protein>
    <submittedName>
        <fullName evidence="1">Uncharacterized protein</fullName>
    </submittedName>
</protein>